<dbReference type="EMBL" id="JARQDV010000003">
    <property type="protein sequence ID" value="MDT2964606.1"/>
    <property type="molecule type" value="Genomic_DNA"/>
</dbReference>
<dbReference type="EMBL" id="CACRTX010000012">
    <property type="protein sequence ID" value="VYU37676.1"/>
    <property type="molecule type" value="Genomic_DNA"/>
</dbReference>
<dbReference type="GeneID" id="91576587"/>
<feature type="transmembrane region" description="Helical" evidence="9">
    <location>
        <begin position="135"/>
        <end position="162"/>
    </location>
</feature>
<reference evidence="11" key="2">
    <citation type="submission" date="2023-03" db="EMBL/GenBank/DDBJ databases">
        <authorList>
            <person name="Shen W."/>
            <person name="Cai J."/>
        </authorList>
    </citation>
    <scope>NUCLEOTIDE SEQUENCE</scope>
    <source>
        <strain evidence="11">K72-2</strain>
    </source>
</reference>
<dbReference type="PANTHER" id="PTHR37324:SF2">
    <property type="entry name" value="PTS SYSTEM GALACTITOL-SPECIFIC EIIC COMPONENT"/>
    <property type="match status" value="1"/>
</dbReference>
<feature type="transmembrane region" description="Helical" evidence="9">
    <location>
        <begin position="359"/>
        <end position="378"/>
    </location>
</feature>
<evidence type="ECO:0000256" key="7">
    <source>
        <dbReference type="ARBA" id="ARBA00022989"/>
    </source>
</evidence>
<evidence type="ECO:0000256" key="6">
    <source>
        <dbReference type="ARBA" id="ARBA00022692"/>
    </source>
</evidence>
<dbReference type="InterPro" id="IPR013853">
    <property type="entry name" value="EIIC-GAT"/>
</dbReference>
<evidence type="ECO:0000256" key="3">
    <source>
        <dbReference type="ARBA" id="ARBA00022475"/>
    </source>
</evidence>
<feature type="domain" description="PTS EIIC type-2" evidence="10">
    <location>
        <begin position="8"/>
        <end position="418"/>
    </location>
</feature>
<name>A0A6N3E7K2_ENTCA</name>
<keyword evidence="8 9" id="KW-0472">Membrane</keyword>
<keyword evidence="4" id="KW-0762">Sugar transport</keyword>
<evidence type="ECO:0000313" key="11">
    <source>
        <dbReference type="EMBL" id="MDT2964606.1"/>
    </source>
</evidence>
<keyword evidence="6 9" id="KW-0812">Transmembrane</keyword>
<dbReference type="InterPro" id="IPR004703">
    <property type="entry name" value="PTS_sugar-sp_permease"/>
</dbReference>
<dbReference type="PIRSF" id="PIRSF006304">
    <property type="entry name" value="GatC"/>
    <property type="match status" value="1"/>
</dbReference>
<feature type="transmembrane region" description="Helical" evidence="9">
    <location>
        <begin position="294"/>
        <end position="327"/>
    </location>
</feature>
<dbReference type="GO" id="GO:0015577">
    <property type="term" value="F:galactitol transmembrane transporter activity"/>
    <property type="evidence" value="ECO:0007669"/>
    <property type="project" value="InterPro"/>
</dbReference>
<feature type="transmembrane region" description="Helical" evidence="9">
    <location>
        <begin position="182"/>
        <end position="200"/>
    </location>
</feature>
<sequence length="418" mass="45061">MEAVLSVIQNIMDMGASVMLPVVIFILSCVFRMKIGKALKTGLLVGIGFQGLGLVVGLLGTSLQPAIDYYQEMGSGYTTMDVGWAAVGAASWSVPFAAIAILMIVGLNVLFILLKWTTVMNVDIWNYIHFLIPGALAYALFDSFWLGLTVTVGLSIVTLFVAQWFAPRWEAYYGLEGTTCTTFSFITFAYPFGLLVNKLIDLIPGLNKIDISLEKVESKIGFFGDPAVIGLLVGTFLGVLTRQEFTVAISMGVGVSAVLVLIPKMVSVMMEGLTAIGEAAKEFMKKHIGEGKKLYIGMDIALGLGDPTAITTTVILIPIAIFLAFIIPGMHYFPVGVLTVIVYMIPLLALASNGNLFRTLVTGFFFLVIVLIGTNTFAPEATEMMNATGVPVEGVVTDSFWGYNLANIIISLFHRIVG</sequence>
<dbReference type="InterPro" id="IPR013014">
    <property type="entry name" value="PTS_EIIC_2"/>
</dbReference>
<evidence type="ECO:0000256" key="1">
    <source>
        <dbReference type="ARBA" id="ARBA00004651"/>
    </source>
</evidence>
<feature type="transmembrane region" description="Helical" evidence="9">
    <location>
        <begin position="245"/>
        <end position="262"/>
    </location>
</feature>
<evidence type="ECO:0000313" key="12">
    <source>
        <dbReference type="EMBL" id="VYU37676.1"/>
    </source>
</evidence>
<feature type="transmembrane region" description="Helical" evidence="9">
    <location>
        <begin position="43"/>
        <end position="63"/>
    </location>
</feature>
<evidence type="ECO:0000256" key="2">
    <source>
        <dbReference type="ARBA" id="ARBA00022448"/>
    </source>
</evidence>
<evidence type="ECO:0000256" key="5">
    <source>
        <dbReference type="ARBA" id="ARBA00022683"/>
    </source>
</evidence>
<dbReference type="RefSeq" id="WP_005236230.1">
    <property type="nucleotide sequence ID" value="NZ_CACRTX010000012.1"/>
</dbReference>
<gene>
    <name evidence="12" type="primary">gatC_1</name>
    <name evidence="12" type="ORF">ECLFYP2_00131</name>
    <name evidence="11" type="ORF">P7I32_08280</name>
</gene>
<evidence type="ECO:0000259" key="10">
    <source>
        <dbReference type="PROSITE" id="PS51104"/>
    </source>
</evidence>
<feature type="transmembrane region" description="Helical" evidence="9">
    <location>
        <begin position="83"/>
        <end position="114"/>
    </location>
</feature>
<evidence type="ECO:0000256" key="8">
    <source>
        <dbReference type="ARBA" id="ARBA00023136"/>
    </source>
</evidence>
<feature type="transmembrane region" description="Helical" evidence="9">
    <location>
        <begin position="14"/>
        <end position="31"/>
    </location>
</feature>
<protein>
    <submittedName>
        <fullName evidence="12">Galactitol permease IIC component</fullName>
    </submittedName>
    <submittedName>
        <fullName evidence="11">PTS transporter subunit IIC</fullName>
    </submittedName>
</protein>
<proteinExistence type="predicted"/>
<keyword evidence="7 9" id="KW-1133">Transmembrane helix</keyword>
<dbReference type="GO" id="GO:0009401">
    <property type="term" value="P:phosphoenolpyruvate-dependent sugar phosphotransferase system"/>
    <property type="evidence" value="ECO:0007669"/>
    <property type="project" value="UniProtKB-KW"/>
</dbReference>
<dbReference type="PANTHER" id="PTHR37324">
    <property type="entry name" value="PTS SYSTEM GALACTITOL-SPECIFIC EIIC COMPONENT"/>
    <property type="match status" value="1"/>
</dbReference>
<evidence type="ECO:0000256" key="4">
    <source>
        <dbReference type="ARBA" id="ARBA00022597"/>
    </source>
</evidence>
<keyword evidence="5" id="KW-0598">Phosphotransferase system</keyword>
<dbReference type="GO" id="GO:0005886">
    <property type="term" value="C:plasma membrane"/>
    <property type="evidence" value="ECO:0007669"/>
    <property type="project" value="UniProtKB-SubCell"/>
</dbReference>
<organism evidence="12">
    <name type="scientific">Enterococcus casseliflavus</name>
    <name type="common">Enterococcus flavescens</name>
    <dbReference type="NCBI Taxonomy" id="37734"/>
    <lineage>
        <taxon>Bacteria</taxon>
        <taxon>Bacillati</taxon>
        <taxon>Bacillota</taxon>
        <taxon>Bacilli</taxon>
        <taxon>Lactobacillales</taxon>
        <taxon>Enterococcaceae</taxon>
        <taxon>Enterococcus</taxon>
    </lineage>
</organism>
<keyword evidence="3" id="KW-1003">Cell membrane</keyword>
<dbReference type="AlphaFoldDB" id="A0A6N3E7K2"/>
<feature type="transmembrane region" description="Helical" evidence="9">
    <location>
        <begin position="220"/>
        <end position="239"/>
    </location>
</feature>
<feature type="transmembrane region" description="Helical" evidence="9">
    <location>
        <begin position="333"/>
        <end position="352"/>
    </location>
</feature>
<dbReference type="Pfam" id="PF03611">
    <property type="entry name" value="EIIC-GAT"/>
    <property type="match status" value="1"/>
</dbReference>
<dbReference type="Proteomes" id="UP001268896">
    <property type="component" value="Unassembled WGS sequence"/>
</dbReference>
<reference evidence="12" key="1">
    <citation type="submission" date="2019-11" db="EMBL/GenBank/DDBJ databases">
        <authorList>
            <person name="Feng L."/>
        </authorList>
    </citation>
    <scope>NUCLEOTIDE SEQUENCE</scope>
    <source>
        <strain evidence="12">ECasseliflavusLFYP2</strain>
    </source>
</reference>
<evidence type="ECO:0000256" key="9">
    <source>
        <dbReference type="SAM" id="Phobius"/>
    </source>
</evidence>
<comment type="subcellular location">
    <subcellularLocation>
        <location evidence="1">Cell membrane</location>
        <topology evidence="1">Multi-pass membrane protein</topology>
    </subcellularLocation>
</comment>
<accession>A0A6N3E7K2</accession>
<keyword evidence="2" id="KW-0813">Transport</keyword>
<dbReference type="PROSITE" id="PS51104">
    <property type="entry name" value="PTS_EIIC_TYPE_2"/>
    <property type="match status" value="1"/>
</dbReference>